<dbReference type="PROSITE" id="PS51755">
    <property type="entry name" value="OMPR_PHOB"/>
    <property type="match status" value="1"/>
</dbReference>
<dbReference type="InterPro" id="IPR016032">
    <property type="entry name" value="Sig_transdc_resp-reg_C-effctor"/>
</dbReference>
<dbReference type="EMBL" id="JBHSIS010000007">
    <property type="protein sequence ID" value="MFC4855472.1"/>
    <property type="molecule type" value="Genomic_DNA"/>
</dbReference>
<keyword evidence="2" id="KW-0805">Transcription regulation</keyword>
<evidence type="ECO:0000256" key="1">
    <source>
        <dbReference type="ARBA" id="ARBA00005820"/>
    </source>
</evidence>
<evidence type="ECO:0000256" key="5">
    <source>
        <dbReference type="PROSITE-ProRule" id="PRU01091"/>
    </source>
</evidence>
<dbReference type="InterPro" id="IPR005158">
    <property type="entry name" value="BTAD"/>
</dbReference>
<dbReference type="SUPFAM" id="SSF48452">
    <property type="entry name" value="TPR-like"/>
    <property type="match status" value="1"/>
</dbReference>
<evidence type="ECO:0000313" key="7">
    <source>
        <dbReference type="EMBL" id="MFC4855472.1"/>
    </source>
</evidence>
<evidence type="ECO:0000256" key="2">
    <source>
        <dbReference type="ARBA" id="ARBA00023015"/>
    </source>
</evidence>
<dbReference type="Gene3D" id="1.25.40.10">
    <property type="entry name" value="Tetratricopeptide repeat domain"/>
    <property type="match status" value="1"/>
</dbReference>
<name>A0ABV9S1G3_9PSEU</name>
<keyword evidence="4" id="KW-0804">Transcription</keyword>
<protein>
    <submittedName>
        <fullName evidence="7">BTAD domain-containing putative transcriptional regulator</fullName>
    </submittedName>
</protein>
<evidence type="ECO:0000256" key="4">
    <source>
        <dbReference type="ARBA" id="ARBA00023163"/>
    </source>
</evidence>
<gene>
    <name evidence="7" type="ORF">ACFPCV_18325</name>
</gene>
<organism evidence="7 8">
    <name type="scientific">Actinophytocola glycyrrhizae</name>
    <dbReference type="NCBI Taxonomy" id="2044873"/>
    <lineage>
        <taxon>Bacteria</taxon>
        <taxon>Bacillati</taxon>
        <taxon>Actinomycetota</taxon>
        <taxon>Actinomycetes</taxon>
        <taxon>Pseudonocardiales</taxon>
        <taxon>Pseudonocardiaceae</taxon>
    </lineage>
</organism>
<proteinExistence type="inferred from homology"/>
<evidence type="ECO:0000256" key="3">
    <source>
        <dbReference type="ARBA" id="ARBA00023125"/>
    </source>
</evidence>
<dbReference type="InterPro" id="IPR001867">
    <property type="entry name" value="OmpR/PhoB-type_DNA-bd"/>
</dbReference>
<comment type="caution">
    <text evidence="7">The sequence shown here is derived from an EMBL/GenBank/DDBJ whole genome shotgun (WGS) entry which is preliminary data.</text>
</comment>
<keyword evidence="3 5" id="KW-0238">DNA-binding</keyword>
<accession>A0ABV9S1G3</accession>
<keyword evidence="8" id="KW-1185">Reference proteome</keyword>
<dbReference type="SUPFAM" id="SSF46894">
    <property type="entry name" value="C-terminal effector domain of the bipartite response regulators"/>
    <property type="match status" value="1"/>
</dbReference>
<evidence type="ECO:0000313" key="8">
    <source>
        <dbReference type="Proteomes" id="UP001595859"/>
    </source>
</evidence>
<dbReference type="Pfam" id="PF03704">
    <property type="entry name" value="BTAD"/>
    <property type="match status" value="1"/>
</dbReference>
<comment type="similarity">
    <text evidence="1">Belongs to the AfsR/DnrI/RedD regulatory family.</text>
</comment>
<dbReference type="RefSeq" id="WP_378057418.1">
    <property type="nucleotide sequence ID" value="NZ_JBHSIS010000007.1"/>
</dbReference>
<dbReference type="PANTHER" id="PTHR35807">
    <property type="entry name" value="TRANSCRIPTIONAL REGULATOR REDD-RELATED"/>
    <property type="match status" value="1"/>
</dbReference>
<dbReference type="InterPro" id="IPR051677">
    <property type="entry name" value="AfsR-DnrI-RedD_regulator"/>
</dbReference>
<feature type="DNA-binding region" description="OmpR/PhoB-type" evidence="5">
    <location>
        <begin position="49"/>
        <end position="156"/>
    </location>
</feature>
<dbReference type="Gene3D" id="1.10.10.10">
    <property type="entry name" value="Winged helix-like DNA-binding domain superfamily/Winged helix DNA-binding domain"/>
    <property type="match status" value="1"/>
</dbReference>
<feature type="domain" description="OmpR/PhoB-type" evidence="6">
    <location>
        <begin position="49"/>
        <end position="156"/>
    </location>
</feature>
<sequence length="345" mass="38335">MVTKLDALGMMTHEEKLALLATLLETTSQPGPDEDTAAEAAVLVRPRDPELNPLADLRFELLGPLVIRHGDLDVAPSAPKLRLILSTLLFNANKPVGASVLARELWSDGAPRTAHSTLQTYMFKLRRLFRAVLGLSVEYITREVLQTCSGGYVLRVDPGQLDITEFDHLVTAGSAAMHAGDYDKAAADLRRSLALWRGNVVHHGQWGTLLRAQVARLEERRFYAHTTRIDADLCLGRHREMISELASLVVEHPLHESAHTMLMIALYRAGRASAALEVYMRFRQRMLHELGIEPSDRIRALHMALLSTDPLLADRSLTSDMLLDRLVRPGHTARRRDNSSTVTGG</sequence>
<dbReference type="CDD" id="cd15831">
    <property type="entry name" value="BTAD"/>
    <property type="match status" value="1"/>
</dbReference>
<dbReference type="SMART" id="SM01043">
    <property type="entry name" value="BTAD"/>
    <property type="match status" value="1"/>
</dbReference>
<dbReference type="InterPro" id="IPR036388">
    <property type="entry name" value="WH-like_DNA-bd_sf"/>
</dbReference>
<dbReference type="PANTHER" id="PTHR35807:SF1">
    <property type="entry name" value="TRANSCRIPTIONAL REGULATOR REDD"/>
    <property type="match status" value="1"/>
</dbReference>
<dbReference type="Proteomes" id="UP001595859">
    <property type="component" value="Unassembled WGS sequence"/>
</dbReference>
<evidence type="ECO:0000259" key="6">
    <source>
        <dbReference type="PROSITE" id="PS51755"/>
    </source>
</evidence>
<dbReference type="InterPro" id="IPR011990">
    <property type="entry name" value="TPR-like_helical_dom_sf"/>
</dbReference>
<reference evidence="8" key="1">
    <citation type="journal article" date="2019" name="Int. J. Syst. Evol. Microbiol.">
        <title>The Global Catalogue of Microorganisms (GCM) 10K type strain sequencing project: providing services to taxonomists for standard genome sequencing and annotation.</title>
        <authorList>
            <consortium name="The Broad Institute Genomics Platform"/>
            <consortium name="The Broad Institute Genome Sequencing Center for Infectious Disease"/>
            <person name="Wu L."/>
            <person name="Ma J."/>
        </authorList>
    </citation>
    <scope>NUCLEOTIDE SEQUENCE [LARGE SCALE GENOMIC DNA]</scope>
    <source>
        <strain evidence="8">ZS-22-S1</strain>
    </source>
</reference>